<proteinExistence type="predicted"/>
<comment type="caution">
    <text evidence="2">The sequence shown here is derived from an EMBL/GenBank/DDBJ whole genome shotgun (WGS) entry which is preliminary data.</text>
</comment>
<keyword evidence="3" id="KW-1185">Reference proteome</keyword>
<accession>A0A1A0H6A4</accession>
<sequence length="142" mass="16369">MVLWDLVLYTARILPASLFDVRFINRMTSYIASQACSGDQLESHVLEWLHWYLQFGCIHCLLVWLARIFSLVIKKHSRRLFYSTCFGRRGPIKVCGPKPSSIAVYYLLYNLKSSFCCSSIWGTSEANFTNLSMTMPLRLGMP</sequence>
<evidence type="ECO:0000313" key="2">
    <source>
        <dbReference type="EMBL" id="OBA19490.1"/>
    </source>
</evidence>
<protein>
    <submittedName>
        <fullName evidence="2">Uncharacterized protein</fullName>
    </submittedName>
</protein>
<organism evidence="2 3">
    <name type="scientific">Metschnikowia bicuspidata var. bicuspidata NRRL YB-4993</name>
    <dbReference type="NCBI Taxonomy" id="869754"/>
    <lineage>
        <taxon>Eukaryota</taxon>
        <taxon>Fungi</taxon>
        <taxon>Dikarya</taxon>
        <taxon>Ascomycota</taxon>
        <taxon>Saccharomycotina</taxon>
        <taxon>Pichiomycetes</taxon>
        <taxon>Metschnikowiaceae</taxon>
        <taxon>Metschnikowia</taxon>
    </lineage>
</organism>
<keyword evidence="1" id="KW-1133">Transmembrane helix</keyword>
<keyword evidence="1" id="KW-0472">Membrane</keyword>
<evidence type="ECO:0000313" key="3">
    <source>
        <dbReference type="Proteomes" id="UP000092555"/>
    </source>
</evidence>
<dbReference type="AlphaFoldDB" id="A0A1A0H6A4"/>
<keyword evidence="1" id="KW-0812">Transmembrane</keyword>
<feature type="transmembrane region" description="Helical" evidence="1">
    <location>
        <begin position="51"/>
        <end position="73"/>
    </location>
</feature>
<gene>
    <name evidence="2" type="ORF">METBIDRAFT_214800</name>
</gene>
<dbReference type="Proteomes" id="UP000092555">
    <property type="component" value="Unassembled WGS sequence"/>
</dbReference>
<dbReference type="EMBL" id="LXTC01000006">
    <property type="protein sequence ID" value="OBA19490.1"/>
    <property type="molecule type" value="Genomic_DNA"/>
</dbReference>
<dbReference type="RefSeq" id="XP_018710018.1">
    <property type="nucleotide sequence ID" value="XM_018855080.1"/>
</dbReference>
<reference evidence="2 3" key="1">
    <citation type="submission" date="2016-05" db="EMBL/GenBank/DDBJ databases">
        <title>Comparative genomics of biotechnologically important yeasts.</title>
        <authorList>
            <consortium name="DOE Joint Genome Institute"/>
            <person name="Riley R."/>
            <person name="Haridas S."/>
            <person name="Wolfe K.H."/>
            <person name="Lopes M.R."/>
            <person name="Hittinger C.T."/>
            <person name="Goker M."/>
            <person name="Salamov A."/>
            <person name="Wisecaver J."/>
            <person name="Long T.M."/>
            <person name="Aerts A.L."/>
            <person name="Barry K."/>
            <person name="Choi C."/>
            <person name="Clum A."/>
            <person name="Coughlan A.Y."/>
            <person name="Deshpande S."/>
            <person name="Douglass A.P."/>
            <person name="Hanson S.J."/>
            <person name="Klenk H.-P."/>
            <person name="LaButti K."/>
            <person name="Lapidus A."/>
            <person name="Lindquist E."/>
            <person name="Lipzen A."/>
            <person name="Meier-kolthoff J.P."/>
            <person name="Ohm R.A."/>
            <person name="Otillar R.P."/>
            <person name="Pangilinan J."/>
            <person name="Peng Y."/>
            <person name="Rokas A."/>
            <person name="Rosa C.A."/>
            <person name="Scheuner C."/>
            <person name="Sibirny A.A."/>
            <person name="Slot J.C."/>
            <person name="Stielow J.B."/>
            <person name="Sun H."/>
            <person name="Kurtzman C.P."/>
            <person name="Blackwell M."/>
            <person name="Grigoriev I.V."/>
            <person name="Jeffries T.W."/>
        </authorList>
    </citation>
    <scope>NUCLEOTIDE SEQUENCE [LARGE SCALE GENOMIC DNA]</scope>
    <source>
        <strain evidence="2 3">NRRL YB-4993</strain>
    </source>
</reference>
<name>A0A1A0H6A4_9ASCO</name>
<dbReference type="GeneID" id="30028056"/>
<evidence type="ECO:0000256" key="1">
    <source>
        <dbReference type="SAM" id="Phobius"/>
    </source>
</evidence>